<dbReference type="RefSeq" id="WP_073109197.1">
    <property type="nucleotide sequence ID" value="NZ_FQZY01000025.1"/>
</dbReference>
<dbReference type="Pfam" id="PF03432">
    <property type="entry name" value="Relaxase"/>
    <property type="match status" value="1"/>
</dbReference>
<gene>
    <name evidence="2" type="ORF">SAMN02745243_01916</name>
</gene>
<name>A0A1M6NUW5_9FIRM</name>
<feature type="domain" description="MobA/VirD2-like nuclease" evidence="1">
    <location>
        <begin position="35"/>
        <end position="143"/>
    </location>
</feature>
<dbReference type="Proteomes" id="UP000184301">
    <property type="component" value="Unassembled WGS sequence"/>
</dbReference>
<dbReference type="OrthoDB" id="2044983at2"/>
<evidence type="ECO:0000313" key="2">
    <source>
        <dbReference type="EMBL" id="SHJ99539.1"/>
    </source>
</evidence>
<dbReference type="AlphaFoldDB" id="A0A1M6NUW5"/>
<evidence type="ECO:0000259" key="1">
    <source>
        <dbReference type="Pfam" id="PF03432"/>
    </source>
</evidence>
<sequence length="158" mass="18187">MGRIEVSIPEGKYDNQDAVEKVISYILRLDNPQLVGGYGIVPTSLSDIINQFIRVKQYYGKTDGKQIFHIVFSVERTLCFKTLQVKEIGRMLAAYWGMERQVVFAVHDDTRNIHIHMGINTVSFLNGSYKGFYDLDEIKKYANHCVDKITDKVWFGKS</sequence>
<protein>
    <submittedName>
        <fullName evidence="2">Relaxase/Mobilisation nuclease domain-containing protein</fullName>
    </submittedName>
</protein>
<accession>A0A1M6NUW5</accession>
<organism evidence="2 3">
    <name type="scientific">Hespellia stercorisuis DSM 15480</name>
    <dbReference type="NCBI Taxonomy" id="1121950"/>
    <lineage>
        <taxon>Bacteria</taxon>
        <taxon>Bacillati</taxon>
        <taxon>Bacillota</taxon>
        <taxon>Clostridia</taxon>
        <taxon>Lachnospirales</taxon>
        <taxon>Lachnospiraceae</taxon>
        <taxon>Hespellia</taxon>
    </lineage>
</organism>
<dbReference type="EMBL" id="FQZY01000025">
    <property type="protein sequence ID" value="SHJ99539.1"/>
    <property type="molecule type" value="Genomic_DNA"/>
</dbReference>
<keyword evidence="3" id="KW-1185">Reference proteome</keyword>
<dbReference type="InterPro" id="IPR005094">
    <property type="entry name" value="Endonuclease_MobA/VirD2"/>
</dbReference>
<evidence type="ECO:0000313" key="3">
    <source>
        <dbReference type="Proteomes" id="UP000184301"/>
    </source>
</evidence>
<dbReference type="STRING" id="1121950.SAMN02745243_01916"/>
<reference evidence="2 3" key="1">
    <citation type="submission" date="2016-11" db="EMBL/GenBank/DDBJ databases">
        <authorList>
            <person name="Jaros S."/>
            <person name="Januszkiewicz K."/>
            <person name="Wedrychowicz H."/>
        </authorList>
    </citation>
    <scope>NUCLEOTIDE SEQUENCE [LARGE SCALE GENOMIC DNA]</scope>
    <source>
        <strain evidence="2 3">DSM 15480</strain>
    </source>
</reference>
<proteinExistence type="predicted"/>